<dbReference type="RefSeq" id="WP_427804715.1">
    <property type="nucleotide sequence ID" value="NZ_JBNPDB010000541.1"/>
</dbReference>
<dbReference type="AlphaFoldDB" id="A0A3R0MYU7"/>
<reference evidence="1" key="1">
    <citation type="submission" date="2018-06" db="EMBL/GenBank/DDBJ databases">
        <authorList>
            <person name="Ashton P.M."/>
            <person name="Dallman T."/>
            <person name="Nair S."/>
            <person name="De Pinna E."/>
            <person name="Peters T."/>
            <person name="Grant K."/>
        </authorList>
    </citation>
    <scope>NUCLEOTIDE SEQUENCE [LARGE SCALE GENOMIC DNA]</scope>
    <source>
        <strain evidence="1">462023</strain>
    </source>
</reference>
<name>A0A3R0MYU7_ECOLX</name>
<dbReference type="Proteomes" id="UP000885382">
    <property type="component" value="Unassembled WGS sequence"/>
</dbReference>
<dbReference type="EMBL" id="RTJF01000129">
    <property type="protein sequence ID" value="MJL96708.1"/>
    <property type="molecule type" value="Genomic_DNA"/>
</dbReference>
<evidence type="ECO:0000313" key="1">
    <source>
        <dbReference type="EMBL" id="MJL96708.1"/>
    </source>
</evidence>
<proteinExistence type="predicted"/>
<sequence>KMADSGSTKYNASFEEWHELLMDYAELRGGSAADAEAWRDDYEAGKTPVEAYCDEWGDE</sequence>
<evidence type="ECO:0008006" key="2">
    <source>
        <dbReference type="Google" id="ProtNLM"/>
    </source>
</evidence>
<comment type="caution">
    <text evidence="1">The sequence shown here is derived from an EMBL/GenBank/DDBJ whole genome shotgun (WGS) entry which is preliminary data.</text>
</comment>
<accession>A0A3R0MYU7</accession>
<feature type="non-terminal residue" evidence="1">
    <location>
        <position position="1"/>
    </location>
</feature>
<organism evidence="1">
    <name type="scientific">Escherichia coli</name>
    <dbReference type="NCBI Taxonomy" id="562"/>
    <lineage>
        <taxon>Bacteria</taxon>
        <taxon>Pseudomonadati</taxon>
        <taxon>Pseudomonadota</taxon>
        <taxon>Gammaproteobacteria</taxon>
        <taxon>Enterobacterales</taxon>
        <taxon>Enterobacteriaceae</taxon>
        <taxon>Escherichia</taxon>
    </lineage>
</organism>
<protein>
    <recommendedName>
        <fullName evidence="2">Prophage protein</fullName>
    </recommendedName>
</protein>
<gene>
    <name evidence="1" type="ORF">DNX30_29410</name>
</gene>